<name>A0A919G4Y8_9MICO</name>
<dbReference type="EMBL" id="BNAS01000006">
    <property type="protein sequence ID" value="GHH77643.1"/>
    <property type="molecule type" value="Genomic_DNA"/>
</dbReference>
<comment type="caution">
    <text evidence="1">The sequence shown here is derived from an EMBL/GenBank/DDBJ whole genome shotgun (WGS) entry which is preliminary data.</text>
</comment>
<sequence>MKRFLLGAASGVLAALIGVGVWVTVADHLRPRLVQEVCDPGADSAPLCVQLRDDGTPGGVLWVAHKDPDFGPRVTYAASPFTDLEFGTAEQIDVTFEPGQIVVQGNEGSELILTEEFYALD</sequence>
<gene>
    <name evidence="1" type="ORF">GCM10017772_39170</name>
</gene>
<keyword evidence="2" id="KW-1185">Reference proteome</keyword>
<evidence type="ECO:0000313" key="2">
    <source>
        <dbReference type="Proteomes" id="UP000627369"/>
    </source>
</evidence>
<accession>A0A919G4Y8</accession>
<proteinExistence type="predicted"/>
<dbReference type="RefSeq" id="WP_189670960.1">
    <property type="nucleotide sequence ID" value="NZ_BNAS01000006.1"/>
</dbReference>
<dbReference type="Proteomes" id="UP000627369">
    <property type="component" value="Unassembled WGS sequence"/>
</dbReference>
<protein>
    <submittedName>
        <fullName evidence="1">Uncharacterized protein</fullName>
    </submittedName>
</protein>
<dbReference type="AlphaFoldDB" id="A0A919G4Y8"/>
<evidence type="ECO:0000313" key="1">
    <source>
        <dbReference type="EMBL" id="GHH77643.1"/>
    </source>
</evidence>
<organism evidence="1 2">
    <name type="scientific">Promicromonospora soli</name>
    <dbReference type="NCBI Taxonomy" id="2035533"/>
    <lineage>
        <taxon>Bacteria</taxon>
        <taxon>Bacillati</taxon>
        <taxon>Actinomycetota</taxon>
        <taxon>Actinomycetes</taxon>
        <taxon>Micrococcales</taxon>
        <taxon>Promicromonosporaceae</taxon>
        <taxon>Promicromonospora</taxon>
    </lineage>
</organism>
<reference evidence="1" key="2">
    <citation type="submission" date="2020-09" db="EMBL/GenBank/DDBJ databases">
        <authorList>
            <person name="Sun Q."/>
            <person name="Zhou Y."/>
        </authorList>
    </citation>
    <scope>NUCLEOTIDE SEQUENCE</scope>
    <source>
        <strain evidence="1">CGMCC 4.7398</strain>
    </source>
</reference>
<reference evidence="1" key="1">
    <citation type="journal article" date="2014" name="Int. J. Syst. Evol. Microbiol.">
        <title>Complete genome sequence of Corynebacterium casei LMG S-19264T (=DSM 44701T), isolated from a smear-ripened cheese.</title>
        <authorList>
            <consortium name="US DOE Joint Genome Institute (JGI-PGF)"/>
            <person name="Walter F."/>
            <person name="Albersmeier A."/>
            <person name="Kalinowski J."/>
            <person name="Ruckert C."/>
        </authorList>
    </citation>
    <scope>NUCLEOTIDE SEQUENCE</scope>
    <source>
        <strain evidence="1">CGMCC 4.7398</strain>
    </source>
</reference>